<evidence type="ECO:0000259" key="7">
    <source>
        <dbReference type="PROSITE" id="PS50106"/>
    </source>
</evidence>
<proteinExistence type="inferred from homology"/>
<name>A0A1G9SDK5_9SPHI</name>
<dbReference type="InterPro" id="IPR036034">
    <property type="entry name" value="PDZ_sf"/>
</dbReference>
<dbReference type="OrthoDB" id="9812068at2"/>
<dbReference type="PROSITE" id="PS51257">
    <property type="entry name" value="PROKAR_LIPOPROTEIN"/>
    <property type="match status" value="1"/>
</dbReference>
<evidence type="ECO:0000313" key="9">
    <source>
        <dbReference type="Proteomes" id="UP000183200"/>
    </source>
</evidence>
<protein>
    <submittedName>
        <fullName evidence="8">Carboxyl-terminal processing protease</fullName>
    </submittedName>
</protein>
<dbReference type="CDD" id="cd06782">
    <property type="entry name" value="cpPDZ_CPP-like"/>
    <property type="match status" value="1"/>
</dbReference>
<dbReference type="Pfam" id="PF00595">
    <property type="entry name" value="PDZ"/>
    <property type="match status" value="1"/>
</dbReference>
<dbReference type="NCBIfam" id="TIGR00225">
    <property type="entry name" value="prc"/>
    <property type="match status" value="1"/>
</dbReference>
<evidence type="ECO:0000256" key="1">
    <source>
        <dbReference type="ARBA" id="ARBA00009179"/>
    </source>
</evidence>
<feature type="region of interest" description="Disordered" evidence="6">
    <location>
        <begin position="656"/>
        <end position="679"/>
    </location>
</feature>
<keyword evidence="4 5" id="KW-0720">Serine protease</keyword>
<feature type="domain" description="PDZ" evidence="7">
    <location>
        <begin position="278"/>
        <end position="302"/>
    </location>
</feature>
<dbReference type="InterPro" id="IPR001478">
    <property type="entry name" value="PDZ"/>
</dbReference>
<dbReference type="SMART" id="SM00245">
    <property type="entry name" value="TSPc"/>
    <property type="match status" value="1"/>
</dbReference>
<dbReference type="Pfam" id="PF11818">
    <property type="entry name" value="DUF3340"/>
    <property type="match status" value="1"/>
</dbReference>
<comment type="similarity">
    <text evidence="1 5">Belongs to the peptidase S41A family.</text>
</comment>
<dbReference type="STRING" id="430522.BFS30_02850"/>
<keyword evidence="3 5" id="KW-0378">Hydrolase</keyword>
<dbReference type="Pfam" id="PF03572">
    <property type="entry name" value="Peptidase_S41"/>
    <property type="match status" value="1"/>
</dbReference>
<dbReference type="Pfam" id="PF17804">
    <property type="entry name" value="TSP_NTD"/>
    <property type="match status" value="1"/>
</dbReference>
<accession>A0A1G9SDK5</accession>
<dbReference type="Gene3D" id="3.90.226.10">
    <property type="entry name" value="2-enoyl-CoA Hydratase, Chain A, domain 1"/>
    <property type="match status" value="1"/>
</dbReference>
<dbReference type="GO" id="GO:0004175">
    <property type="term" value="F:endopeptidase activity"/>
    <property type="evidence" value="ECO:0007669"/>
    <property type="project" value="TreeGrafter"/>
</dbReference>
<evidence type="ECO:0000256" key="5">
    <source>
        <dbReference type="RuleBase" id="RU004404"/>
    </source>
</evidence>
<dbReference type="GO" id="GO:0007165">
    <property type="term" value="P:signal transduction"/>
    <property type="evidence" value="ECO:0007669"/>
    <property type="project" value="TreeGrafter"/>
</dbReference>
<evidence type="ECO:0000256" key="6">
    <source>
        <dbReference type="SAM" id="MobiDB-lite"/>
    </source>
</evidence>
<dbReference type="SMART" id="SM00228">
    <property type="entry name" value="PDZ"/>
    <property type="match status" value="1"/>
</dbReference>
<dbReference type="Proteomes" id="UP000183200">
    <property type="component" value="Unassembled WGS sequence"/>
</dbReference>
<dbReference type="GO" id="GO:0008236">
    <property type="term" value="F:serine-type peptidase activity"/>
    <property type="evidence" value="ECO:0007669"/>
    <property type="project" value="UniProtKB-KW"/>
</dbReference>
<keyword evidence="2 5" id="KW-0645">Protease</keyword>
<organism evidence="8 9">
    <name type="scientific">Pedobacter steynii</name>
    <dbReference type="NCBI Taxonomy" id="430522"/>
    <lineage>
        <taxon>Bacteria</taxon>
        <taxon>Pseudomonadati</taxon>
        <taxon>Bacteroidota</taxon>
        <taxon>Sphingobacteriia</taxon>
        <taxon>Sphingobacteriales</taxon>
        <taxon>Sphingobacteriaceae</taxon>
        <taxon>Pedobacter</taxon>
    </lineage>
</organism>
<dbReference type="AlphaFoldDB" id="A0A1G9SDK5"/>
<evidence type="ECO:0000256" key="4">
    <source>
        <dbReference type="ARBA" id="ARBA00022825"/>
    </source>
</evidence>
<dbReference type="Gene3D" id="2.30.42.10">
    <property type="match status" value="1"/>
</dbReference>
<dbReference type="InterPro" id="IPR004447">
    <property type="entry name" value="Peptidase_S41A"/>
</dbReference>
<dbReference type="SUPFAM" id="SSF50156">
    <property type="entry name" value="PDZ domain-like"/>
    <property type="match status" value="1"/>
</dbReference>
<gene>
    <name evidence="8" type="ORF">SAMN05421820_103560</name>
</gene>
<keyword evidence="9" id="KW-1185">Reference proteome</keyword>
<evidence type="ECO:0000256" key="2">
    <source>
        <dbReference type="ARBA" id="ARBA00022670"/>
    </source>
</evidence>
<feature type="compositionally biased region" description="Basic and acidic residues" evidence="6">
    <location>
        <begin position="665"/>
        <end position="679"/>
    </location>
</feature>
<dbReference type="InterPro" id="IPR040573">
    <property type="entry name" value="TSP_N"/>
</dbReference>
<dbReference type="PANTHER" id="PTHR32060">
    <property type="entry name" value="TAIL-SPECIFIC PROTEASE"/>
    <property type="match status" value="1"/>
</dbReference>
<dbReference type="PROSITE" id="PS50106">
    <property type="entry name" value="PDZ"/>
    <property type="match status" value="1"/>
</dbReference>
<evidence type="ECO:0000313" key="8">
    <source>
        <dbReference type="EMBL" id="SDM33481.1"/>
    </source>
</evidence>
<dbReference type="GO" id="GO:0030288">
    <property type="term" value="C:outer membrane-bounded periplasmic space"/>
    <property type="evidence" value="ECO:0007669"/>
    <property type="project" value="TreeGrafter"/>
</dbReference>
<dbReference type="SUPFAM" id="SSF52096">
    <property type="entry name" value="ClpP/crotonase"/>
    <property type="match status" value="1"/>
</dbReference>
<dbReference type="InterPro" id="IPR029045">
    <property type="entry name" value="ClpP/crotonase-like_dom_sf"/>
</dbReference>
<dbReference type="InterPro" id="IPR005151">
    <property type="entry name" value="Tail-specific_protease"/>
</dbReference>
<evidence type="ECO:0000256" key="3">
    <source>
        <dbReference type="ARBA" id="ARBA00022801"/>
    </source>
</evidence>
<dbReference type="InterPro" id="IPR020992">
    <property type="entry name" value="Tail_Prtase_C"/>
</dbReference>
<sequence length="730" mass="81128">MIRIEVSKIELNFKLFKKMLGRLSFVFFTTAVLACQAAAPKTQPLVDGVKNIKPDIQQQFVIKEVVALIENYNYKKIKVNDSISSIVLDQYIKTLDQGKNYFLSSDIKDFEKYRYQLDDDFKNGDLTAPFYIYNMYAKRLNERLDYAVAQLKTTMNFGQNDTYVYDRSKLAWPASAMELNDTWKKRVKYELINLNLAGSAPAKSIETVSKNYLDLKTQVAKVNNQDVFQMLMDALTASLDPHTNYFNASNAKAFNEEMSRSIVGIGALLMIENEVPKIVSIVPGGPAAKGKKLSAGDRIVAVAQGDGPFESIVGWRLDVSISKIKGAKGTKVRLKVIPDGRELSSEPVIVELLREKVIQQAQSAQKSVKTVHNNGKDYKVGVIYVPAFYLDFEAARSGDKNFKSTTRDVKLLIDTLKNQDKVDGIVMDLRGNGGGALLEAVSLAGLFIDKGPIVQVKNLSGKTRVETLSGNELSWTGPLGVIVDRSSASSSEIFTGVIQDYDRGIVMGSQTYGKGTVQSVIDLNRLVNPEVLKKMAGLINQVDASQKKAASPEAINLGQINLTMDKYYRITGSSTQLKGVNPDVMFPSRYQTDKIGESSQPSALSWDVINSAGFQPLSNLSAIKAELIKRSEKRMAESLYFKYFKQNLADAKKRNKERSVTLNETKLKKERDAQEAESFTRRNELRSFRGLPALKKGDKATKEDAFDFIEDESVKVMADFMGLAAANKKA</sequence>
<dbReference type="GO" id="GO:0006508">
    <property type="term" value="P:proteolysis"/>
    <property type="evidence" value="ECO:0007669"/>
    <property type="project" value="UniProtKB-KW"/>
</dbReference>
<dbReference type="EMBL" id="FNGY01000003">
    <property type="protein sequence ID" value="SDM33481.1"/>
    <property type="molecule type" value="Genomic_DNA"/>
</dbReference>
<reference evidence="9" key="1">
    <citation type="submission" date="2016-10" db="EMBL/GenBank/DDBJ databases">
        <authorList>
            <person name="Varghese N."/>
            <person name="Submissions S."/>
        </authorList>
    </citation>
    <scope>NUCLEOTIDE SEQUENCE [LARGE SCALE GENOMIC DNA]</scope>
    <source>
        <strain evidence="9">DSM 19110</strain>
    </source>
</reference>
<dbReference type="PANTHER" id="PTHR32060:SF22">
    <property type="entry name" value="CARBOXYL-TERMINAL-PROCESSING PEPTIDASE 3, CHLOROPLASTIC"/>
    <property type="match status" value="1"/>
</dbReference>
<dbReference type="CDD" id="cd07560">
    <property type="entry name" value="Peptidase_S41_CPP"/>
    <property type="match status" value="1"/>
</dbReference>